<comment type="caution">
    <text evidence="3">The sequence shown here is derived from an EMBL/GenBank/DDBJ whole genome shotgun (WGS) entry which is preliminary data.</text>
</comment>
<evidence type="ECO:0000313" key="4">
    <source>
        <dbReference type="Proteomes" id="UP000829685"/>
    </source>
</evidence>
<dbReference type="Proteomes" id="UP000829685">
    <property type="component" value="Unassembled WGS sequence"/>
</dbReference>
<feature type="compositionally biased region" description="Basic and acidic residues" evidence="1">
    <location>
        <begin position="131"/>
        <end position="143"/>
    </location>
</feature>
<evidence type="ECO:0000313" key="3">
    <source>
        <dbReference type="EMBL" id="KAI1879114.1"/>
    </source>
</evidence>
<accession>A0A9P9WU41</accession>
<organism evidence="3 4">
    <name type="scientific">Neoarthrinium moseri</name>
    <dbReference type="NCBI Taxonomy" id="1658444"/>
    <lineage>
        <taxon>Eukaryota</taxon>
        <taxon>Fungi</taxon>
        <taxon>Dikarya</taxon>
        <taxon>Ascomycota</taxon>
        <taxon>Pezizomycotina</taxon>
        <taxon>Sordariomycetes</taxon>
        <taxon>Xylariomycetidae</taxon>
        <taxon>Amphisphaeriales</taxon>
        <taxon>Apiosporaceae</taxon>
        <taxon>Neoarthrinium</taxon>
    </lineage>
</organism>
<reference evidence="3" key="1">
    <citation type="submission" date="2021-03" db="EMBL/GenBank/DDBJ databases">
        <title>Revisited historic fungal species revealed as producer of novel bioactive compounds through whole genome sequencing and comparative genomics.</title>
        <authorList>
            <person name="Vignolle G.A."/>
            <person name="Hochenegger N."/>
            <person name="Mach R.L."/>
            <person name="Mach-Aigner A.R."/>
            <person name="Javad Rahimi M."/>
            <person name="Salim K.A."/>
            <person name="Chan C.M."/>
            <person name="Lim L.B.L."/>
            <person name="Cai F."/>
            <person name="Druzhinina I.S."/>
            <person name="U'Ren J.M."/>
            <person name="Derntl C."/>
        </authorList>
    </citation>
    <scope>NUCLEOTIDE SEQUENCE</scope>
    <source>
        <strain evidence="3">TUCIM 5799</strain>
    </source>
</reference>
<dbReference type="Gene3D" id="1.25.40.10">
    <property type="entry name" value="Tetratricopeptide repeat domain"/>
    <property type="match status" value="1"/>
</dbReference>
<gene>
    <name evidence="3" type="ORF">JX265_003291</name>
</gene>
<dbReference type="PANTHER" id="PTHR38788">
    <property type="entry name" value="CLR5 DOMAIN-CONTAINING PROTEIN"/>
    <property type="match status" value="1"/>
</dbReference>
<dbReference type="InterPro" id="IPR011990">
    <property type="entry name" value="TPR-like_helical_dom_sf"/>
</dbReference>
<feature type="domain" description="Clr5" evidence="2">
    <location>
        <begin position="19"/>
        <end position="70"/>
    </location>
</feature>
<dbReference type="SUPFAM" id="SSF48452">
    <property type="entry name" value="TPR-like"/>
    <property type="match status" value="1"/>
</dbReference>
<dbReference type="AlphaFoldDB" id="A0A9P9WU41"/>
<protein>
    <recommendedName>
        <fullName evidence="2">Clr5 domain-containing protein</fullName>
    </recommendedName>
</protein>
<dbReference type="InterPro" id="IPR025676">
    <property type="entry name" value="Clr5_dom"/>
</dbReference>
<dbReference type="EMBL" id="JAFIMR010000005">
    <property type="protein sequence ID" value="KAI1879114.1"/>
    <property type="molecule type" value="Genomic_DNA"/>
</dbReference>
<keyword evidence="4" id="KW-1185">Reference proteome</keyword>
<dbReference type="Pfam" id="PF14420">
    <property type="entry name" value="Clr5"/>
    <property type="match status" value="1"/>
</dbReference>
<feature type="region of interest" description="Disordered" evidence="1">
    <location>
        <begin position="118"/>
        <end position="169"/>
    </location>
</feature>
<evidence type="ECO:0000259" key="2">
    <source>
        <dbReference type="Pfam" id="PF14420"/>
    </source>
</evidence>
<evidence type="ECO:0000256" key="1">
    <source>
        <dbReference type="SAM" id="MobiDB-lite"/>
    </source>
</evidence>
<sequence length="502" mass="56092">MDPIDATRRVNRTEGPPEVEWNKHRATIEKLYMGDGKTLAEVAQWMQLNRNFKANTRMYRTRFRAWKIYKNLKSDQKTKMLLQIIEGQPQSTTLRGMQLDPKDQRRLSRHLKTMVSKFQEKSLDGNENDDEKVHAELSQKKEPDDDADSLKTPSPEPGGPSSAMHNRTPGEVIDPIRIANSIQPGREFRTAELIFKTISELCFATKSCITYNTTESTFWSNITHGIYFLKVDSPHLAWPVINTACQAATKEIADSTGLFILGLVTTLAPVNMALCQDLRLSLLKYIVELAESSLGARHPLSILARELQRLDEQDWVSDCALSCTIDSLKKALGPGHDLTFAAQLRRIATLRRLGQYEQALTFGHTALAAAKASHGDSSLQARRITRYLAHVHMDMKSYTEALALCLSVVDELGPREWGADESRVDECALYAMEDIAKIQEASGDAAQSVAWLTQAAMSAVRLGKSGSEASHVVEKLVRVLSENGRADEAELWRRFSPAPLSV</sequence>
<name>A0A9P9WU41_9PEZI</name>
<dbReference type="PANTHER" id="PTHR38788:SF3">
    <property type="entry name" value="CLR5 DOMAIN-CONTAINING PROTEIN"/>
    <property type="match status" value="1"/>
</dbReference>
<proteinExistence type="predicted"/>